<keyword evidence="3" id="KW-1185">Reference proteome</keyword>
<reference evidence="2 3" key="2">
    <citation type="submission" date="2016-08" db="EMBL/GenBank/DDBJ databases">
        <title>Orenia metallireducens sp. nov. strain Z6, a Novel Metal-reducing Firmicute from the Deep Subsurface.</title>
        <authorList>
            <person name="Maxim B.I."/>
            <person name="Kenneth K."/>
            <person name="Flynn T.M."/>
            <person name="Oloughlin E.J."/>
            <person name="Locke R.A."/>
            <person name="Weber J.R."/>
            <person name="Egan S.M."/>
            <person name="Mackie R.I."/>
            <person name="Cann I.K."/>
        </authorList>
    </citation>
    <scope>NUCLEOTIDE SEQUENCE [LARGE SCALE GENOMIC DNA]</scope>
    <source>
        <strain evidence="2 3">Z6</strain>
    </source>
</reference>
<reference evidence="3" key="1">
    <citation type="submission" date="2016-07" db="EMBL/GenBank/DDBJ databases">
        <authorList>
            <person name="Florea S."/>
            <person name="Webb J.S."/>
            <person name="Jaromczyk J."/>
            <person name="Schardl C.L."/>
        </authorList>
    </citation>
    <scope>NUCLEOTIDE SEQUENCE [LARGE SCALE GENOMIC DNA]</scope>
    <source>
        <strain evidence="3">Z6</strain>
    </source>
</reference>
<dbReference type="Pfam" id="PF09560">
    <property type="entry name" value="Spore_YunB"/>
    <property type="match status" value="1"/>
</dbReference>
<dbReference type="PIRSF" id="PIRSF021383">
    <property type="entry name" value="YunB"/>
    <property type="match status" value="1"/>
</dbReference>
<protein>
    <submittedName>
        <fullName evidence="2">Sporulation protein YunB</fullName>
    </submittedName>
</protein>
<name>A0A1C0A948_9FIRM</name>
<keyword evidence="1" id="KW-1133">Transmembrane helix</keyword>
<comment type="caution">
    <text evidence="2">The sequence shown here is derived from an EMBL/GenBank/DDBJ whole genome shotgun (WGS) entry which is preliminary data.</text>
</comment>
<evidence type="ECO:0000313" key="3">
    <source>
        <dbReference type="Proteomes" id="UP000093514"/>
    </source>
</evidence>
<dbReference type="EMBL" id="LWDV01000008">
    <property type="protein sequence ID" value="OCL26824.1"/>
    <property type="molecule type" value="Genomic_DNA"/>
</dbReference>
<keyword evidence="1" id="KW-0812">Transmembrane</keyword>
<sequence>MLFFLKRFVKIGLVVIIIFFLIFIILIETTLQPILNDICEVEVTGILTTVINKGINQANSGLSYNDMVRIQTNKQGHIILMEPNLKFVNKLSSDITLEIQRRLNNLTEQIITIPISQIFGVEILSKFSPRINARIIPHGAIKTDVVDEFDSVGINQTRHRLYLKVDTKVRVVVPLTGAEIAVSTQVPMTEAVIVGQVPQVYVGLEKGLFKEGIIKKKE</sequence>
<evidence type="ECO:0000256" key="1">
    <source>
        <dbReference type="SAM" id="Phobius"/>
    </source>
</evidence>
<dbReference type="Proteomes" id="UP000093514">
    <property type="component" value="Unassembled WGS sequence"/>
</dbReference>
<dbReference type="AlphaFoldDB" id="A0A1C0A948"/>
<dbReference type="RefSeq" id="WP_068716099.1">
    <property type="nucleotide sequence ID" value="NZ_LWDV01000008.1"/>
</dbReference>
<evidence type="ECO:0000313" key="2">
    <source>
        <dbReference type="EMBL" id="OCL26824.1"/>
    </source>
</evidence>
<dbReference type="OrthoDB" id="1649278at2"/>
<gene>
    <name evidence="2" type="ORF">U472_04835</name>
</gene>
<feature type="transmembrane region" description="Helical" evidence="1">
    <location>
        <begin position="7"/>
        <end position="27"/>
    </location>
</feature>
<organism evidence="2 3">
    <name type="scientific">Orenia metallireducens</name>
    <dbReference type="NCBI Taxonomy" id="1413210"/>
    <lineage>
        <taxon>Bacteria</taxon>
        <taxon>Bacillati</taxon>
        <taxon>Bacillota</taxon>
        <taxon>Clostridia</taxon>
        <taxon>Halanaerobiales</taxon>
        <taxon>Halobacteroidaceae</taxon>
        <taxon>Orenia</taxon>
    </lineage>
</organism>
<keyword evidence="1" id="KW-0472">Membrane</keyword>
<dbReference type="InterPro" id="IPR014197">
    <property type="entry name" value="Sporulation_prot_YunB"/>
</dbReference>
<accession>A0A1C0A948</accession>
<proteinExistence type="predicted"/>
<dbReference type="NCBIfam" id="TIGR02832">
    <property type="entry name" value="spo_yunB"/>
    <property type="match status" value="1"/>
</dbReference>